<proteinExistence type="predicted"/>
<protein>
    <recommendedName>
        <fullName evidence="2">DUF659 domain-containing protein</fullName>
    </recommendedName>
</protein>
<feature type="non-terminal residue" evidence="1">
    <location>
        <position position="1"/>
    </location>
</feature>
<reference evidence="1" key="1">
    <citation type="submission" date="2013-07" db="EMBL/GenBank/DDBJ databases">
        <title>The genome of an arbuscular mycorrhizal fungus provides insights into the evolution of the oldest plant symbiosis.</title>
        <authorList>
            <consortium name="DOE Joint Genome Institute"/>
            <person name="Tisserant E."/>
            <person name="Malbreil M."/>
            <person name="Kuo A."/>
            <person name="Kohler A."/>
            <person name="Symeonidi A."/>
            <person name="Balestrini R."/>
            <person name="Charron P."/>
            <person name="Duensing N."/>
            <person name="Frei-dit-Frey N."/>
            <person name="Gianinazzi-Pearson V."/>
            <person name="Gilbert B."/>
            <person name="Handa Y."/>
            <person name="Hijri M."/>
            <person name="Kaul R."/>
            <person name="Kawaguchi M."/>
            <person name="Krajinski F."/>
            <person name="Lammers P."/>
            <person name="Lapierre D."/>
            <person name="Masclaux F.G."/>
            <person name="Murat C."/>
            <person name="Morin E."/>
            <person name="Ndikumana S."/>
            <person name="Pagni M."/>
            <person name="Petitpierre D."/>
            <person name="Requena N."/>
            <person name="Rosikiewicz P."/>
            <person name="Riley R."/>
            <person name="Saito K."/>
            <person name="San Clemente H."/>
            <person name="Shapiro H."/>
            <person name="van Tuinen D."/>
            <person name="Becard G."/>
            <person name="Bonfante P."/>
            <person name="Paszkowski U."/>
            <person name="Shachar-Hill Y."/>
            <person name="Young J.P."/>
            <person name="Sanders I.R."/>
            <person name="Henrissat B."/>
            <person name="Rensing S.A."/>
            <person name="Grigoriev I.V."/>
            <person name="Corradi N."/>
            <person name="Roux C."/>
            <person name="Martin F."/>
        </authorList>
    </citation>
    <scope>NUCLEOTIDE SEQUENCE</scope>
    <source>
        <strain evidence="1">DAOM 197198</strain>
    </source>
</reference>
<dbReference type="AlphaFoldDB" id="U9UPP2"/>
<dbReference type="EMBL" id="KI280073">
    <property type="protein sequence ID" value="ESA17551.1"/>
    <property type="molecule type" value="Genomic_DNA"/>
</dbReference>
<dbReference type="HOGENOM" id="CLU_1092191_0_0_1"/>
<dbReference type="SUPFAM" id="SSF53098">
    <property type="entry name" value="Ribonuclease H-like"/>
    <property type="match status" value="1"/>
</dbReference>
<organism evidence="1">
    <name type="scientific">Rhizophagus irregularis (strain DAOM 181602 / DAOM 197198 / MUCL 43194)</name>
    <name type="common">Arbuscular mycorrhizal fungus</name>
    <name type="synonym">Glomus intraradices</name>
    <dbReference type="NCBI Taxonomy" id="747089"/>
    <lineage>
        <taxon>Eukaryota</taxon>
        <taxon>Fungi</taxon>
        <taxon>Fungi incertae sedis</taxon>
        <taxon>Mucoromycota</taxon>
        <taxon>Glomeromycotina</taxon>
        <taxon>Glomeromycetes</taxon>
        <taxon>Glomerales</taxon>
        <taxon>Glomeraceae</taxon>
        <taxon>Rhizophagus</taxon>
    </lineage>
</organism>
<sequence length="255" mass="30044">EKVDKRPEGSSLEQRVQILETLLRDYYLDDYYLKKVKYVRVNHKRFLKKYEEINRQDNEDTENTEKFPAQNVWKVLRYHSIIACGFSFRWIDNPAVVELFKWLNPMLELPDRKQLGYRILKKLLRFFLNVAINDDLGIMLAFDGWKNVALEDISGKRCTGDIIIDETKKSFEELEKQKIKINGLITDSASENAAARKRLRLQYRDKLFLPCFAHQMNLCIGDIFKESSSLNIAAEEAINLITFFNRSKVCWTTSK</sequence>
<dbReference type="InterPro" id="IPR012337">
    <property type="entry name" value="RNaseH-like_sf"/>
</dbReference>
<evidence type="ECO:0000313" key="1">
    <source>
        <dbReference type="EMBL" id="ESA17551.1"/>
    </source>
</evidence>
<gene>
    <name evidence="1" type="ORF">GLOINDRAFT_93881</name>
</gene>
<dbReference type="VEuPathDB" id="FungiDB:RhiirFUN_015592"/>
<evidence type="ECO:0008006" key="2">
    <source>
        <dbReference type="Google" id="ProtNLM"/>
    </source>
</evidence>
<accession>U9UPP2</accession>
<name>U9UPP2_RHIID</name>